<dbReference type="Proteomes" id="UP001222325">
    <property type="component" value="Unassembled WGS sequence"/>
</dbReference>
<accession>A0AAD6XI88</accession>
<evidence type="ECO:0000313" key="2">
    <source>
        <dbReference type="EMBL" id="KAJ7070456.1"/>
    </source>
</evidence>
<evidence type="ECO:0000313" key="3">
    <source>
        <dbReference type="Proteomes" id="UP001222325"/>
    </source>
</evidence>
<protein>
    <submittedName>
        <fullName evidence="2">Uncharacterized protein</fullName>
    </submittedName>
</protein>
<comment type="caution">
    <text evidence="2">The sequence shown here is derived from an EMBL/GenBank/DDBJ whole genome shotgun (WGS) entry which is preliminary data.</text>
</comment>
<organism evidence="2 3">
    <name type="scientific">Mycena belliarum</name>
    <dbReference type="NCBI Taxonomy" id="1033014"/>
    <lineage>
        <taxon>Eukaryota</taxon>
        <taxon>Fungi</taxon>
        <taxon>Dikarya</taxon>
        <taxon>Basidiomycota</taxon>
        <taxon>Agaricomycotina</taxon>
        <taxon>Agaricomycetes</taxon>
        <taxon>Agaricomycetidae</taxon>
        <taxon>Agaricales</taxon>
        <taxon>Marasmiineae</taxon>
        <taxon>Mycenaceae</taxon>
        <taxon>Mycena</taxon>
    </lineage>
</organism>
<evidence type="ECO:0000256" key="1">
    <source>
        <dbReference type="SAM" id="MobiDB-lite"/>
    </source>
</evidence>
<gene>
    <name evidence="2" type="ORF">B0H15DRAFT_90111</name>
</gene>
<proteinExistence type="predicted"/>
<keyword evidence="3" id="KW-1185">Reference proteome</keyword>
<feature type="region of interest" description="Disordered" evidence="1">
    <location>
        <begin position="121"/>
        <end position="174"/>
    </location>
</feature>
<dbReference type="EMBL" id="JARJCN010000128">
    <property type="protein sequence ID" value="KAJ7070456.1"/>
    <property type="molecule type" value="Genomic_DNA"/>
</dbReference>
<sequence length="207" mass="21525">MRQRRRAWRIDREMDDAAVLPAALRAIVAADDASGRSGGGSDDVFHAKPAHGYDSENGYGHGYGGAAEYDYSYAHEYAYGRAEHPVSMAGAGVGAGQAQRQCHGDGGAVPQAAYGHARAASQNQAQTHGRYGAGRTLSGPAPPSIPVRHSPSETLEHTSTVQASPEPAPVPGDYLSHYTTVALSPPPAGALPNPYDRAGGVLKVANE</sequence>
<reference evidence="2" key="1">
    <citation type="submission" date="2023-03" db="EMBL/GenBank/DDBJ databases">
        <title>Massive genome expansion in bonnet fungi (Mycena s.s.) driven by repeated elements and novel gene families across ecological guilds.</title>
        <authorList>
            <consortium name="Lawrence Berkeley National Laboratory"/>
            <person name="Harder C.B."/>
            <person name="Miyauchi S."/>
            <person name="Viragh M."/>
            <person name="Kuo A."/>
            <person name="Thoen E."/>
            <person name="Andreopoulos B."/>
            <person name="Lu D."/>
            <person name="Skrede I."/>
            <person name="Drula E."/>
            <person name="Henrissat B."/>
            <person name="Morin E."/>
            <person name="Kohler A."/>
            <person name="Barry K."/>
            <person name="LaButti K."/>
            <person name="Morin E."/>
            <person name="Salamov A."/>
            <person name="Lipzen A."/>
            <person name="Mereny Z."/>
            <person name="Hegedus B."/>
            <person name="Baldrian P."/>
            <person name="Stursova M."/>
            <person name="Weitz H."/>
            <person name="Taylor A."/>
            <person name="Grigoriev I.V."/>
            <person name="Nagy L.G."/>
            <person name="Martin F."/>
            <person name="Kauserud H."/>
        </authorList>
    </citation>
    <scope>NUCLEOTIDE SEQUENCE</scope>
    <source>
        <strain evidence="2">CBHHK173m</strain>
    </source>
</reference>
<name>A0AAD6XI88_9AGAR</name>
<dbReference type="AlphaFoldDB" id="A0AAD6XI88"/>